<proteinExistence type="predicted"/>
<organism evidence="2 3">
    <name type="scientific">Flammeovirga yaeyamensis</name>
    <dbReference type="NCBI Taxonomy" id="367791"/>
    <lineage>
        <taxon>Bacteria</taxon>
        <taxon>Pseudomonadati</taxon>
        <taxon>Bacteroidota</taxon>
        <taxon>Cytophagia</taxon>
        <taxon>Cytophagales</taxon>
        <taxon>Flammeovirgaceae</taxon>
        <taxon>Flammeovirga</taxon>
    </lineage>
</organism>
<protein>
    <recommendedName>
        <fullName evidence="4">DUF4421 domain-containing protein</fullName>
    </recommendedName>
</protein>
<reference evidence="2 3" key="1">
    <citation type="submission" date="2021-05" db="EMBL/GenBank/DDBJ databases">
        <title>Comparative genomic studies on the polysaccharide-degrading batcterial strains of the Flammeovirga genus.</title>
        <authorList>
            <person name="Zewei F."/>
            <person name="Zheng Z."/>
            <person name="Yu L."/>
            <person name="Ruyue G."/>
            <person name="Yanhong M."/>
            <person name="Yuanyuan C."/>
            <person name="Jingyan G."/>
            <person name="Wenjun H."/>
        </authorList>
    </citation>
    <scope>NUCLEOTIDE SEQUENCE [LARGE SCALE GENOMIC DNA]</scope>
    <source>
        <strain evidence="2 3">NBRC:100898</strain>
    </source>
</reference>
<evidence type="ECO:0008006" key="4">
    <source>
        <dbReference type="Google" id="ProtNLM"/>
    </source>
</evidence>
<feature type="chain" id="PRO_5043589576" description="DUF4421 domain-containing protein" evidence="1">
    <location>
        <begin position="22"/>
        <end position="279"/>
    </location>
</feature>
<dbReference type="Proteomes" id="UP000678679">
    <property type="component" value="Chromosome 1"/>
</dbReference>
<accession>A0AAX1MZS7</accession>
<dbReference type="KEGG" id="fya:KMW28_14380"/>
<keyword evidence="3" id="KW-1185">Reference proteome</keyword>
<gene>
    <name evidence="2" type="ORF">KMW28_14380</name>
</gene>
<dbReference type="AlphaFoldDB" id="A0AAX1MZS7"/>
<evidence type="ECO:0000313" key="3">
    <source>
        <dbReference type="Proteomes" id="UP000678679"/>
    </source>
</evidence>
<evidence type="ECO:0000313" key="2">
    <source>
        <dbReference type="EMBL" id="QWG00839.1"/>
    </source>
</evidence>
<sequence length="279" mass="31939">MNIRNIHLIVFFLLSPLFVLSQTNDSTLTIKEQKKARPVYLNFSAGLNQIKFRDEATSPVYYRGAVKYFSVGYRRGDHVRDTEIGVDISTGKTTENVSKLNLESQITSIRFHYGRLFRVNPISRGKMNYMAGGLFNSTQNIRTNPGFMNNAVGLENFSSLMASFKATRDFSKEKNNSNRKRELSLRLNIGVMNNSYRNGYIYTNTSSVLNEPKAFSNYESKYFSGFRMSTELDYTIFLQNKNAIKFSYLWDGFKSGGSYNQFGMTNNIVKATFLFGTKK</sequence>
<evidence type="ECO:0000256" key="1">
    <source>
        <dbReference type="SAM" id="SignalP"/>
    </source>
</evidence>
<dbReference type="RefSeq" id="WP_169665171.1">
    <property type="nucleotide sequence ID" value="NZ_CP076132.1"/>
</dbReference>
<feature type="signal peptide" evidence="1">
    <location>
        <begin position="1"/>
        <end position="21"/>
    </location>
</feature>
<name>A0AAX1MZS7_9BACT</name>
<dbReference type="EMBL" id="CP076132">
    <property type="protein sequence ID" value="QWG00839.1"/>
    <property type="molecule type" value="Genomic_DNA"/>
</dbReference>
<keyword evidence="1" id="KW-0732">Signal</keyword>